<dbReference type="Pfam" id="PF00440">
    <property type="entry name" value="TetR_N"/>
    <property type="match status" value="1"/>
</dbReference>
<protein>
    <submittedName>
        <fullName evidence="4">DUF1956 domain-containing protein</fullName>
    </submittedName>
</protein>
<evidence type="ECO:0000313" key="4">
    <source>
        <dbReference type="EMBL" id="PSH70506.1"/>
    </source>
</evidence>
<evidence type="ECO:0000313" key="5">
    <source>
        <dbReference type="Proteomes" id="UP000241444"/>
    </source>
</evidence>
<dbReference type="AlphaFoldDB" id="A0A2P7BVP0"/>
<dbReference type="PANTHER" id="PTHR30055:SF235">
    <property type="entry name" value="TRANSCRIPTIONAL REGULATORY PROTEIN"/>
    <property type="match status" value="1"/>
</dbReference>
<dbReference type="EMBL" id="PGGO01000001">
    <property type="protein sequence ID" value="PSH70506.1"/>
    <property type="molecule type" value="Genomic_DNA"/>
</dbReference>
<sequence length="251" mass="27214">MVNMSNLNFNFNFQKARITCRLLSMVRKTPRKLPGRREDGATTKAQILEAAGAVFAEKGFDRATGKEIAERAGSNSAAVNYYYGGIEGLYAEVLVEAHRRLLTYDRLIALAEGPGEPMQKLKTLIGLIARTITGPATASWALGVLGREILSPSPAFAVLLKREILPKKLVITSIVGQILGLEHNDPVVTRCALNIIAPFAMLILGNRQIFTEVLPGLNPAEPGAQDAIVEHFQRFALAGLDATAKALRSDH</sequence>
<dbReference type="GO" id="GO:0003700">
    <property type="term" value="F:DNA-binding transcription factor activity"/>
    <property type="evidence" value="ECO:0007669"/>
    <property type="project" value="TreeGrafter"/>
</dbReference>
<dbReference type="Gene3D" id="1.10.357.10">
    <property type="entry name" value="Tetracycline Repressor, domain 2"/>
    <property type="match status" value="1"/>
</dbReference>
<evidence type="ECO:0000256" key="1">
    <source>
        <dbReference type="ARBA" id="ARBA00023125"/>
    </source>
</evidence>
<reference evidence="5" key="1">
    <citation type="submission" date="2017-11" db="EMBL/GenBank/DDBJ databases">
        <authorList>
            <person name="Kuznetsova I."/>
            <person name="Sazanova A."/>
            <person name="Chirak E."/>
            <person name="Safronova V."/>
            <person name="Willems A."/>
        </authorList>
    </citation>
    <scope>NUCLEOTIDE SEQUENCE [LARGE SCALE GENOMIC DNA]</scope>
    <source>
        <strain evidence="5">STM 196</strain>
    </source>
</reference>
<dbReference type="Pfam" id="PF09209">
    <property type="entry name" value="CecR_C"/>
    <property type="match status" value="1"/>
</dbReference>
<name>A0A2P7BVP0_9HYPH</name>
<dbReference type="OrthoDB" id="2356263at2"/>
<dbReference type="PRINTS" id="PR00455">
    <property type="entry name" value="HTHTETR"/>
</dbReference>
<feature type="DNA-binding region" description="H-T-H motif" evidence="2">
    <location>
        <begin position="64"/>
        <end position="83"/>
    </location>
</feature>
<dbReference type="InterPro" id="IPR050109">
    <property type="entry name" value="HTH-type_TetR-like_transc_reg"/>
</dbReference>
<organism evidence="4 5">
    <name type="scientific">Phyllobacterium brassicacearum</name>
    <dbReference type="NCBI Taxonomy" id="314235"/>
    <lineage>
        <taxon>Bacteria</taxon>
        <taxon>Pseudomonadati</taxon>
        <taxon>Pseudomonadota</taxon>
        <taxon>Alphaproteobacteria</taxon>
        <taxon>Hyphomicrobiales</taxon>
        <taxon>Phyllobacteriaceae</taxon>
        <taxon>Phyllobacterium</taxon>
    </lineage>
</organism>
<dbReference type="Gene3D" id="1.10.10.60">
    <property type="entry name" value="Homeodomain-like"/>
    <property type="match status" value="1"/>
</dbReference>
<dbReference type="Proteomes" id="UP000241444">
    <property type="component" value="Unassembled WGS sequence"/>
</dbReference>
<dbReference type="PROSITE" id="PS50977">
    <property type="entry name" value="HTH_TETR_2"/>
    <property type="match status" value="1"/>
</dbReference>
<dbReference type="SUPFAM" id="SSF48498">
    <property type="entry name" value="Tetracyclin repressor-like, C-terminal domain"/>
    <property type="match status" value="1"/>
</dbReference>
<evidence type="ECO:0000256" key="2">
    <source>
        <dbReference type="PROSITE-ProRule" id="PRU00335"/>
    </source>
</evidence>
<accession>A0A2P7BVP0</accession>
<proteinExistence type="predicted"/>
<dbReference type="GO" id="GO:0000976">
    <property type="term" value="F:transcription cis-regulatory region binding"/>
    <property type="evidence" value="ECO:0007669"/>
    <property type="project" value="TreeGrafter"/>
</dbReference>
<dbReference type="InterPro" id="IPR015292">
    <property type="entry name" value="Tscrpt_reg_YbiH_C"/>
</dbReference>
<evidence type="ECO:0000259" key="3">
    <source>
        <dbReference type="PROSITE" id="PS50977"/>
    </source>
</evidence>
<keyword evidence="1 2" id="KW-0238">DNA-binding</keyword>
<dbReference type="SUPFAM" id="SSF46689">
    <property type="entry name" value="Homeodomain-like"/>
    <property type="match status" value="1"/>
</dbReference>
<feature type="domain" description="HTH tetR-type" evidence="3">
    <location>
        <begin position="41"/>
        <end position="101"/>
    </location>
</feature>
<gene>
    <name evidence="4" type="ORF">CU102_00095</name>
</gene>
<dbReference type="InterPro" id="IPR001647">
    <property type="entry name" value="HTH_TetR"/>
</dbReference>
<comment type="caution">
    <text evidence="4">The sequence shown here is derived from an EMBL/GenBank/DDBJ whole genome shotgun (WGS) entry which is preliminary data.</text>
</comment>
<dbReference type="PANTHER" id="PTHR30055">
    <property type="entry name" value="HTH-TYPE TRANSCRIPTIONAL REGULATOR RUTR"/>
    <property type="match status" value="1"/>
</dbReference>
<dbReference type="InterPro" id="IPR009057">
    <property type="entry name" value="Homeodomain-like_sf"/>
</dbReference>
<dbReference type="InterPro" id="IPR036271">
    <property type="entry name" value="Tet_transcr_reg_TetR-rel_C_sf"/>
</dbReference>
<keyword evidence="5" id="KW-1185">Reference proteome</keyword>